<reference evidence="1" key="1">
    <citation type="submission" date="2017-07" db="EMBL/GenBank/DDBJ databases">
        <title>Taro Niue Genome Assembly and Annotation.</title>
        <authorList>
            <person name="Atibalentja N."/>
            <person name="Keating K."/>
            <person name="Fields C.J."/>
        </authorList>
    </citation>
    <scope>NUCLEOTIDE SEQUENCE</scope>
    <source>
        <strain evidence="1">Niue_2</strain>
        <tissue evidence="1">Leaf</tissue>
    </source>
</reference>
<dbReference type="AlphaFoldDB" id="A0A843UU93"/>
<dbReference type="PANTHER" id="PTHR31972:SF74">
    <property type="entry name" value="EXPRESSED PROTEIN"/>
    <property type="match status" value="1"/>
</dbReference>
<dbReference type="InterPro" id="IPR008586">
    <property type="entry name" value="DUF868_pln"/>
</dbReference>
<dbReference type="Proteomes" id="UP000652761">
    <property type="component" value="Unassembled WGS sequence"/>
</dbReference>
<dbReference type="OrthoDB" id="1896898at2759"/>
<gene>
    <name evidence="1" type="ORF">Taro_015793</name>
</gene>
<accession>A0A843UU93</accession>
<proteinExistence type="predicted"/>
<organism evidence="1 2">
    <name type="scientific">Colocasia esculenta</name>
    <name type="common">Wild taro</name>
    <name type="synonym">Arum esculentum</name>
    <dbReference type="NCBI Taxonomy" id="4460"/>
    <lineage>
        <taxon>Eukaryota</taxon>
        <taxon>Viridiplantae</taxon>
        <taxon>Streptophyta</taxon>
        <taxon>Embryophyta</taxon>
        <taxon>Tracheophyta</taxon>
        <taxon>Spermatophyta</taxon>
        <taxon>Magnoliopsida</taxon>
        <taxon>Liliopsida</taxon>
        <taxon>Araceae</taxon>
        <taxon>Aroideae</taxon>
        <taxon>Colocasieae</taxon>
        <taxon>Colocasia</taxon>
    </lineage>
</organism>
<dbReference type="Pfam" id="PF05910">
    <property type="entry name" value="DUF868"/>
    <property type="match status" value="1"/>
</dbReference>
<evidence type="ECO:0000313" key="1">
    <source>
        <dbReference type="EMBL" id="MQL83299.1"/>
    </source>
</evidence>
<evidence type="ECO:0000313" key="2">
    <source>
        <dbReference type="Proteomes" id="UP000652761"/>
    </source>
</evidence>
<dbReference type="EMBL" id="NMUH01000688">
    <property type="protein sequence ID" value="MQL83299.1"/>
    <property type="molecule type" value="Genomic_DNA"/>
</dbReference>
<protein>
    <submittedName>
        <fullName evidence="1">Uncharacterized protein</fullName>
    </submittedName>
</protein>
<dbReference type="PANTHER" id="PTHR31972">
    <property type="entry name" value="EXPRESSED PROTEIN"/>
    <property type="match status" value="1"/>
</dbReference>
<comment type="caution">
    <text evidence="1">The sequence shown here is derived from an EMBL/GenBank/DDBJ whole genome shotgun (WGS) entry which is preliminary data.</text>
</comment>
<name>A0A843UU93_COLES</name>
<keyword evidence="2" id="KW-1185">Reference proteome</keyword>
<sequence>MRDFPSCFGENGIQVADCSSGAGKSAQNMVSCAYQIRLSGRSCVITITWNKSMMGQGFSVGIDDSASHCLCKVDIKPWLFSKRKGSKSLEVDGSKVDIFWDLSATKFGSGPEPLEGYYVAVVSDLQMVLLLGDLSKEAYQKTNASPSNSDAIFVARKEHIFGRKVYCTKAQFYDNGQVHDVAIECETSGLNDPSLEIRIDRKRVMQVRRLTWKFRGNQTILVDGLPVEVFWDVHNWLFGVPVGNAVFMFQTCLSTEKLLPCSCSQGLSGDHLSLVLSSTKDYLDYSILHLKVEVILGNINISRYSFLLHLSLKLEGELCRCPIVPANEMFHSIS</sequence>